<protein>
    <submittedName>
        <fullName evidence="2">Non-ribosomal peptide synthetase</fullName>
    </submittedName>
</protein>
<organism evidence="2 3">
    <name type="scientific">Actinacidiphila acidipaludis</name>
    <dbReference type="NCBI Taxonomy" id="2873382"/>
    <lineage>
        <taxon>Bacteria</taxon>
        <taxon>Bacillati</taxon>
        <taxon>Actinomycetota</taxon>
        <taxon>Actinomycetes</taxon>
        <taxon>Kitasatosporales</taxon>
        <taxon>Streptomycetaceae</taxon>
        <taxon>Actinacidiphila</taxon>
    </lineage>
</organism>
<dbReference type="RefSeq" id="WP_262414377.1">
    <property type="nucleotide sequence ID" value="NZ_JAINZZ010000121.1"/>
</dbReference>
<evidence type="ECO:0000313" key="2">
    <source>
        <dbReference type="EMBL" id="MBY8883168.1"/>
    </source>
</evidence>
<dbReference type="PANTHER" id="PTHR45527">
    <property type="entry name" value="NONRIBOSOMAL PEPTIDE SYNTHETASE"/>
    <property type="match status" value="1"/>
</dbReference>
<sequence length="471" mass="51382">MSDTASVAAPAAEAPAEVRLPLTAAQSGMWYAQRMAPDSPIYNGGQYLEIHGPVDEALFDAALHQVVRETDALRTRFAERADGLWQIVDPDPEWSLRVVDLSAEDDPQAAAESWMWDDLARPVDLLAGPLFLFALVKAAPDRYFWYLRCHHIALDGFSSALVAQRVAEVHSALAAGTDVPPNPFGPLAALVAEDTAYRASDRFALDGAYWREHLADRPEPVSLSGTQPFLPRRLTRRSARIGPETAKALRAAADEAGVPFPPVVTAVFAAYLQSLTGGTEAVVGLPVTTRLGRTARTTPGMVSNMLPLRLSVRPGMSLRDLLVHVSGEMRRTMRHQRYRYEDVRRDLGLLGDDQRLVGPHVNIMMFGDALRFAGHRSSAHTLNLGPVDDLSVVVHEQGDDGSLSIDFEANPDLYTGSELAGHQERFLNFADTLVRGGIDAPVGRAELMLPAETRRALTEWTNEVTAAPSTT</sequence>
<evidence type="ECO:0000313" key="3">
    <source>
        <dbReference type="Proteomes" id="UP000778578"/>
    </source>
</evidence>
<accession>A0ABS7QJ11</accession>
<proteinExistence type="predicted"/>
<name>A0ABS7QJ11_9ACTN</name>
<reference evidence="2 3" key="1">
    <citation type="submission" date="2021-08" db="EMBL/GenBank/DDBJ databases">
        <title>WGS of actinomycetes from Thailand.</title>
        <authorList>
            <person name="Thawai C."/>
        </authorList>
    </citation>
    <scope>NUCLEOTIDE SEQUENCE [LARGE SCALE GENOMIC DNA]</scope>
    <source>
        <strain evidence="2 3">PLK6-54</strain>
    </source>
</reference>
<dbReference type="PANTHER" id="PTHR45527:SF1">
    <property type="entry name" value="FATTY ACID SYNTHASE"/>
    <property type="match status" value="1"/>
</dbReference>
<dbReference type="Gene3D" id="3.30.559.30">
    <property type="entry name" value="Nonribosomal peptide synthetase, condensation domain"/>
    <property type="match status" value="2"/>
</dbReference>
<gene>
    <name evidence="2" type="ORF">K7862_36860</name>
</gene>
<dbReference type="Pfam" id="PF00668">
    <property type="entry name" value="Condensation"/>
    <property type="match status" value="1"/>
</dbReference>
<comment type="caution">
    <text evidence="2">The sequence shown here is derived from an EMBL/GenBank/DDBJ whole genome shotgun (WGS) entry which is preliminary data.</text>
</comment>
<feature type="domain" description="Condensation" evidence="1">
    <location>
        <begin position="20"/>
        <end position="454"/>
    </location>
</feature>
<dbReference type="Gene3D" id="3.30.559.10">
    <property type="entry name" value="Chloramphenicol acetyltransferase-like domain"/>
    <property type="match status" value="1"/>
</dbReference>
<dbReference type="InterPro" id="IPR023213">
    <property type="entry name" value="CAT-like_dom_sf"/>
</dbReference>
<evidence type="ECO:0000259" key="1">
    <source>
        <dbReference type="Pfam" id="PF00668"/>
    </source>
</evidence>
<dbReference type="SUPFAM" id="SSF52777">
    <property type="entry name" value="CoA-dependent acyltransferases"/>
    <property type="match status" value="2"/>
</dbReference>
<dbReference type="EMBL" id="JAINZZ010000121">
    <property type="protein sequence ID" value="MBY8883168.1"/>
    <property type="molecule type" value="Genomic_DNA"/>
</dbReference>
<dbReference type="InterPro" id="IPR001242">
    <property type="entry name" value="Condensation_dom"/>
</dbReference>
<feature type="non-terminal residue" evidence="2">
    <location>
        <position position="471"/>
    </location>
</feature>
<keyword evidence="3" id="KW-1185">Reference proteome</keyword>
<dbReference type="Proteomes" id="UP000778578">
    <property type="component" value="Unassembled WGS sequence"/>
</dbReference>